<dbReference type="InterPro" id="IPR015943">
    <property type="entry name" value="WD40/YVTN_repeat-like_dom_sf"/>
</dbReference>
<reference evidence="5 6" key="1">
    <citation type="submission" date="2018-06" db="EMBL/GenBank/DDBJ databases">
        <title>A transcriptomic atlas of mushroom development highlights an independent origin of complex multicellularity.</title>
        <authorList>
            <consortium name="DOE Joint Genome Institute"/>
            <person name="Krizsan K."/>
            <person name="Almasi E."/>
            <person name="Merenyi Z."/>
            <person name="Sahu N."/>
            <person name="Viragh M."/>
            <person name="Koszo T."/>
            <person name="Mondo S."/>
            <person name="Kiss B."/>
            <person name="Balint B."/>
            <person name="Kues U."/>
            <person name="Barry K."/>
            <person name="Hegedus J.C."/>
            <person name="Henrissat B."/>
            <person name="Johnson J."/>
            <person name="Lipzen A."/>
            <person name="Ohm R."/>
            <person name="Nagy I."/>
            <person name="Pangilinan J."/>
            <person name="Yan J."/>
            <person name="Xiong Y."/>
            <person name="Grigoriev I.V."/>
            <person name="Hibbett D.S."/>
            <person name="Nagy L.G."/>
        </authorList>
    </citation>
    <scope>NUCLEOTIDE SEQUENCE [LARGE SCALE GENOMIC DNA]</scope>
    <source>
        <strain evidence="5 6">SZMC22713</strain>
    </source>
</reference>
<proteinExistence type="predicted"/>
<dbReference type="Pfam" id="PF00400">
    <property type="entry name" value="WD40"/>
    <property type="match status" value="2"/>
</dbReference>
<dbReference type="InterPro" id="IPR039328">
    <property type="entry name" value="WDR89"/>
</dbReference>
<evidence type="ECO:0000256" key="3">
    <source>
        <dbReference type="PROSITE-ProRule" id="PRU00221"/>
    </source>
</evidence>
<dbReference type="AlphaFoldDB" id="A0A4R5XGS2"/>
<evidence type="ECO:0000256" key="2">
    <source>
        <dbReference type="ARBA" id="ARBA00022737"/>
    </source>
</evidence>
<sequence>MSLTLSSSFSSNKPTLSHATLPIQAYVLSLAALPSHYAASVSTPSNEIYLFDKSNFNKNVQTLPGHEIAITSLRTAKSPGGNRDALISCGKDGVVRVWDERQGTAALEMLTSRTGQALLSCDSSVDGLTVAAGTELQGEDAFIIYWDPRNPAAPLRTHSSAHSDDVTVVRFDRSPLSRNILLSASSDGLVSISDPSEDDEDESVLHVGNWGCSVSNTDWIAGDGGSPSNPRVWASSDMETFSTWSNELDLQQDLDRGRFTYPNEDLTWVTDYIIDCHSLPDNTFHVFAGSNEGDIAMLSPSLPFESTSQWSLDKLYTSAHSGVVRCTLWDDAHEILISGGEDSRINVWSCPTPGEKSGRDEMDVDVAPPRKRGHWEDRGDSATGKRSRALYD</sequence>
<dbReference type="InterPro" id="IPR036322">
    <property type="entry name" value="WD40_repeat_dom_sf"/>
</dbReference>
<dbReference type="EMBL" id="ML170156">
    <property type="protein sequence ID" value="TDL29606.1"/>
    <property type="molecule type" value="Genomic_DNA"/>
</dbReference>
<dbReference type="PANTHER" id="PTHR22889">
    <property type="entry name" value="WD REPEAT-CONTAINING PROTEIN 89"/>
    <property type="match status" value="1"/>
</dbReference>
<gene>
    <name evidence="5" type="ORF">BD410DRAFT_758574</name>
</gene>
<dbReference type="PROSITE" id="PS50082">
    <property type="entry name" value="WD_REPEATS_2"/>
    <property type="match status" value="2"/>
</dbReference>
<dbReference type="VEuPathDB" id="FungiDB:BD410DRAFT_758574"/>
<dbReference type="Gene3D" id="2.130.10.10">
    <property type="entry name" value="YVTN repeat-like/Quinoprotein amine dehydrogenase"/>
    <property type="match status" value="2"/>
</dbReference>
<dbReference type="SUPFAM" id="SSF50978">
    <property type="entry name" value="WD40 repeat-like"/>
    <property type="match status" value="1"/>
</dbReference>
<organism evidence="5 6">
    <name type="scientific">Rickenella mellea</name>
    <dbReference type="NCBI Taxonomy" id="50990"/>
    <lineage>
        <taxon>Eukaryota</taxon>
        <taxon>Fungi</taxon>
        <taxon>Dikarya</taxon>
        <taxon>Basidiomycota</taxon>
        <taxon>Agaricomycotina</taxon>
        <taxon>Agaricomycetes</taxon>
        <taxon>Hymenochaetales</taxon>
        <taxon>Rickenellaceae</taxon>
        <taxon>Rickenella</taxon>
    </lineage>
</organism>
<dbReference type="PANTHER" id="PTHR22889:SF0">
    <property type="entry name" value="WD REPEAT-CONTAINING PROTEIN 89"/>
    <property type="match status" value="1"/>
</dbReference>
<name>A0A4R5XGS2_9AGAM</name>
<feature type="region of interest" description="Disordered" evidence="4">
    <location>
        <begin position="350"/>
        <end position="392"/>
    </location>
</feature>
<keyword evidence="6" id="KW-1185">Reference proteome</keyword>
<dbReference type="STRING" id="50990.A0A4R5XGS2"/>
<evidence type="ECO:0000313" key="5">
    <source>
        <dbReference type="EMBL" id="TDL29606.1"/>
    </source>
</evidence>
<evidence type="ECO:0000256" key="1">
    <source>
        <dbReference type="ARBA" id="ARBA00022574"/>
    </source>
</evidence>
<feature type="repeat" description="WD" evidence="3">
    <location>
        <begin position="63"/>
        <end position="108"/>
    </location>
</feature>
<protein>
    <submittedName>
        <fullName evidence="5">WD40 repeat-like protein</fullName>
    </submittedName>
</protein>
<evidence type="ECO:0000256" key="4">
    <source>
        <dbReference type="SAM" id="MobiDB-lite"/>
    </source>
</evidence>
<evidence type="ECO:0000313" key="6">
    <source>
        <dbReference type="Proteomes" id="UP000294933"/>
    </source>
</evidence>
<dbReference type="InterPro" id="IPR001680">
    <property type="entry name" value="WD40_rpt"/>
</dbReference>
<dbReference type="OrthoDB" id="25131at2759"/>
<accession>A0A4R5XGS2</accession>
<dbReference type="PROSITE" id="PS50294">
    <property type="entry name" value="WD_REPEATS_REGION"/>
    <property type="match status" value="1"/>
</dbReference>
<keyword evidence="1 3" id="KW-0853">WD repeat</keyword>
<dbReference type="Proteomes" id="UP000294933">
    <property type="component" value="Unassembled WGS sequence"/>
</dbReference>
<dbReference type="SMART" id="SM00320">
    <property type="entry name" value="WD40"/>
    <property type="match status" value="4"/>
</dbReference>
<keyword evidence="2" id="KW-0677">Repeat</keyword>
<feature type="repeat" description="WD" evidence="3">
    <location>
        <begin position="317"/>
        <end position="349"/>
    </location>
</feature>